<protein>
    <submittedName>
        <fullName evidence="2">Uncharacterized protein</fullName>
    </submittedName>
</protein>
<proteinExistence type="predicted"/>
<dbReference type="EMBL" id="CAJGYM010000038">
    <property type="protein sequence ID" value="CAD6193806.1"/>
    <property type="molecule type" value="Genomic_DNA"/>
</dbReference>
<feature type="region of interest" description="Disordered" evidence="1">
    <location>
        <begin position="64"/>
        <end position="96"/>
    </location>
</feature>
<accession>A0A8S1HB26</accession>
<evidence type="ECO:0000256" key="1">
    <source>
        <dbReference type="SAM" id="MobiDB-lite"/>
    </source>
</evidence>
<keyword evidence="3" id="KW-1185">Reference proteome</keyword>
<evidence type="ECO:0000313" key="3">
    <source>
        <dbReference type="Proteomes" id="UP000835052"/>
    </source>
</evidence>
<organism evidence="2 3">
    <name type="scientific">Caenorhabditis auriculariae</name>
    <dbReference type="NCBI Taxonomy" id="2777116"/>
    <lineage>
        <taxon>Eukaryota</taxon>
        <taxon>Metazoa</taxon>
        <taxon>Ecdysozoa</taxon>
        <taxon>Nematoda</taxon>
        <taxon>Chromadorea</taxon>
        <taxon>Rhabditida</taxon>
        <taxon>Rhabditina</taxon>
        <taxon>Rhabditomorpha</taxon>
        <taxon>Rhabditoidea</taxon>
        <taxon>Rhabditidae</taxon>
        <taxon>Peloderinae</taxon>
        <taxon>Caenorhabditis</taxon>
    </lineage>
</organism>
<feature type="region of interest" description="Disordered" evidence="1">
    <location>
        <begin position="1"/>
        <end position="20"/>
    </location>
</feature>
<evidence type="ECO:0000313" key="2">
    <source>
        <dbReference type="EMBL" id="CAD6193806.1"/>
    </source>
</evidence>
<dbReference type="Proteomes" id="UP000835052">
    <property type="component" value="Unassembled WGS sequence"/>
</dbReference>
<comment type="caution">
    <text evidence="2">The sequence shown here is derived from an EMBL/GenBank/DDBJ whole genome shotgun (WGS) entry which is preliminary data.</text>
</comment>
<reference evidence="2" key="1">
    <citation type="submission" date="2020-10" db="EMBL/GenBank/DDBJ databases">
        <authorList>
            <person name="Kikuchi T."/>
        </authorList>
    </citation>
    <scope>NUCLEOTIDE SEQUENCE</scope>
    <source>
        <strain evidence="2">NKZ352</strain>
    </source>
</reference>
<dbReference type="AlphaFoldDB" id="A0A8S1HB26"/>
<gene>
    <name evidence="2" type="ORF">CAUJ_LOCUS9725</name>
</gene>
<sequence>MSMPQRPLLPPNSAMDDKPRLGVLPFPFCGAAATSSPSSVFPPMFPGFQQVYNNFMQAQLLHLAQQQQQQQMMRSEVSPSLSDRGSSRSESPSTKS</sequence>
<name>A0A8S1HB26_9PELO</name>